<keyword evidence="2" id="KW-1185">Reference proteome</keyword>
<reference evidence="1" key="1">
    <citation type="submission" date="2023-10" db="EMBL/GenBank/DDBJ databases">
        <authorList>
            <person name="Chen Y."/>
            <person name="Shah S."/>
            <person name="Dougan E. K."/>
            <person name="Thang M."/>
            <person name="Chan C."/>
        </authorList>
    </citation>
    <scope>NUCLEOTIDE SEQUENCE [LARGE SCALE GENOMIC DNA]</scope>
</reference>
<evidence type="ECO:0000313" key="2">
    <source>
        <dbReference type="Proteomes" id="UP001189429"/>
    </source>
</evidence>
<dbReference type="Proteomes" id="UP001189429">
    <property type="component" value="Unassembled WGS sequence"/>
</dbReference>
<evidence type="ECO:0000313" key="1">
    <source>
        <dbReference type="EMBL" id="CAK0888818.1"/>
    </source>
</evidence>
<gene>
    <name evidence="1" type="ORF">PCOR1329_LOCUS69533</name>
</gene>
<dbReference type="EMBL" id="CAUYUJ010019136">
    <property type="protein sequence ID" value="CAK0888818.1"/>
    <property type="molecule type" value="Genomic_DNA"/>
</dbReference>
<sequence>MPADLHQQLAIQYEVSVWVADSESEVCLNEVRAGLHVRRPPKKMPAQLTYRRLFDAGPARVRVPGACFHAARSHFARVVARYFFGSGGLPVPEAEAGGCALVSAEPFVPTDLGLPRPCIEPFIGPFAAAAEAGDRCAVISVHGVSAREIGVEMREGQVFAAGAEGSEAAVTPAQASWSPCKVSRLGPEADGGQRLLLSGLAPRVCQFRLAMGVRVSEPTGWCDTEVWAPPALRGAELVEQMTGLSSAS</sequence>
<protein>
    <submittedName>
        <fullName evidence="1">Uncharacterized protein</fullName>
    </submittedName>
</protein>
<name>A0ABN9WTB8_9DINO</name>
<comment type="caution">
    <text evidence="1">The sequence shown here is derived from an EMBL/GenBank/DDBJ whole genome shotgun (WGS) entry which is preliminary data.</text>
</comment>
<feature type="non-terminal residue" evidence="1">
    <location>
        <position position="248"/>
    </location>
</feature>
<accession>A0ABN9WTB8</accession>
<organism evidence="1 2">
    <name type="scientific">Prorocentrum cordatum</name>
    <dbReference type="NCBI Taxonomy" id="2364126"/>
    <lineage>
        <taxon>Eukaryota</taxon>
        <taxon>Sar</taxon>
        <taxon>Alveolata</taxon>
        <taxon>Dinophyceae</taxon>
        <taxon>Prorocentrales</taxon>
        <taxon>Prorocentraceae</taxon>
        <taxon>Prorocentrum</taxon>
    </lineage>
</organism>
<proteinExistence type="predicted"/>